<evidence type="ECO:0000313" key="3">
    <source>
        <dbReference type="Proteomes" id="UP000604046"/>
    </source>
</evidence>
<sequence>MNTCPNTLNSSHKPLNKLDFLFSCGICSGVRDPAAFSQTQWLPWHLSSSHSSSAASFEAASRRARTASRTSTGQALGGRWQPNYLSERCWSGAWVQGHNAKHVEAHALQVPCHCLGHIHAERVPAQDHLETSARTVEDMDDMEGMENPRRALSSNAAGAAKRKASSTDAHRTAGTCKEHAGHVSIRLGNSCLSHCSQEQDKGSIPSVPFVCILSWQSCFRRCLDPGPAKTPCATQWRSMPKDQA</sequence>
<organism evidence="2 3">
    <name type="scientific">Symbiodinium natans</name>
    <dbReference type="NCBI Taxonomy" id="878477"/>
    <lineage>
        <taxon>Eukaryota</taxon>
        <taxon>Sar</taxon>
        <taxon>Alveolata</taxon>
        <taxon>Dinophyceae</taxon>
        <taxon>Suessiales</taxon>
        <taxon>Symbiodiniaceae</taxon>
        <taxon>Symbiodinium</taxon>
    </lineage>
</organism>
<accession>A0A812H4E1</accession>
<proteinExistence type="predicted"/>
<gene>
    <name evidence="2" type="ORF">SNAT2548_LOCUS1130</name>
</gene>
<protein>
    <submittedName>
        <fullName evidence="2">Uncharacterized protein</fullName>
    </submittedName>
</protein>
<reference evidence="2" key="1">
    <citation type="submission" date="2021-02" db="EMBL/GenBank/DDBJ databases">
        <authorList>
            <person name="Dougan E. K."/>
            <person name="Rhodes N."/>
            <person name="Thang M."/>
            <person name="Chan C."/>
        </authorList>
    </citation>
    <scope>NUCLEOTIDE SEQUENCE</scope>
</reference>
<dbReference type="AlphaFoldDB" id="A0A812H4E1"/>
<comment type="caution">
    <text evidence="2">The sequence shown here is derived from an EMBL/GenBank/DDBJ whole genome shotgun (WGS) entry which is preliminary data.</text>
</comment>
<dbReference type="EMBL" id="CAJNDS010000059">
    <property type="protein sequence ID" value="CAE6938743.1"/>
    <property type="molecule type" value="Genomic_DNA"/>
</dbReference>
<dbReference type="Proteomes" id="UP000604046">
    <property type="component" value="Unassembled WGS sequence"/>
</dbReference>
<name>A0A812H4E1_9DINO</name>
<evidence type="ECO:0000313" key="2">
    <source>
        <dbReference type="EMBL" id="CAE6938743.1"/>
    </source>
</evidence>
<keyword evidence="3" id="KW-1185">Reference proteome</keyword>
<feature type="region of interest" description="Disordered" evidence="1">
    <location>
        <begin position="153"/>
        <end position="175"/>
    </location>
</feature>
<evidence type="ECO:0000256" key="1">
    <source>
        <dbReference type="SAM" id="MobiDB-lite"/>
    </source>
</evidence>